<dbReference type="PROSITE" id="PS50931">
    <property type="entry name" value="HTH_LYSR"/>
    <property type="match status" value="1"/>
</dbReference>
<accession>A0A2G8TF52</accession>
<protein>
    <submittedName>
        <fullName evidence="6">LysR family transcriptional regulator</fullName>
    </submittedName>
</protein>
<keyword evidence="7" id="KW-1185">Reference proteome</keyword>
<evidence type="ECO:0000313" key="6">
    <source>
        <dbReference type="EMBL" id="PIL44268.1"/>
    </source>
</evidence>
<dbReference type="Proteomes" id="UP000230390">
    <property type="component" value="Unassembled WGS sequence"/>
</dbReference>
<comment type="caution">
    <text evidence="6">The sequence shown here is derived from an EMBL/GenBank/DDBJ whole genome shotgun (WGS) entry which is preliminary data.</text>
</comment>
<evidence type="ECO:0000256" key="3">
    <source>
        <dbReference type="ARBA" id="ARBA00023125"/>
    </source>
</evidence>
<dbReference type="RefSeq" id="WP_099789199.1">
    <property type="nucleotide sequence ID" value="NZ_JBHLYV010000098.1"/>
</dbReference>
<dbReference type="InterPro" id="IPR036390">
    <property type="entry name" value="WH_DNA-bd_sf"/>
</dbReference>
<organism evidence="6 7">
    <name type="scientific">Massilia eurypsychrophila</name>
    <dbReference type="NCBI Taxonomy" id="1485217"/>
    <lineage>
        <taxon>Bacteria</taxon>
        <taxon>Pseudomonadati</taxon>
        <taxon>Pseudomonadota</taxon>
        <taxon>Betaproteobacteria</taxon>
        <taxon>Burkholderiales</taxon>
        <taxon>Oxalobacteraceae</taxon>
        <taxon>Telluria group</taxon>
        <taxon>Massilia</taxon>
    </lineage>
</organism>
<dbReference type="GO" id="GO:0000976">
    <property type="term" value="F:transcription cis-regulatory region binding"/>
    <property type="evidence" value="ECO:0007669"/>
    <property type="project" value="TreeGrafter"/>
</dbReference>
<name>A0A2G8TF52_9BURK</name>
<dbReference type="InterPro" id="IPR000847">
    <property type="entry name" value="LysR_HTH_N"/>
</dbReference>
<keyword evidence="2" id="KW-0805">Transcription regulation</keyword>
<dbReference type="OrthoDB" id="5293066at2"/>
<dbReference type="SUPFAM" id="SSF46785">
    <property type="entry name" value="Winged helix' DNA-binding domain"/>
    <property type="match status" value="1"/>
</dbReference>
<gene>
    <name evidence="6" type="ORF">CR105_14430</name>
</gene>
<dbReference type="InterPro" id="IPR036388">
    <property type="entry name" value="WH-like_DNA-bd_sf"/>
</dbReference>
<keyword evidence="3" id="KW-0238">DNA-binding</keyword>
<evidence type="ECO:0000256" key="1">
    <source>
        <dbReference type="ARBA" id="ARBA00009437"/>
    </source>
</evidence>
<proteinExistence type="inferred from homology"/>
<dbReference type="SUPFAM" id="SSF53850">
    <property type="entry name" value="Periplasmic binding protein-like II"/>
    <property type="match status" value="1"/>
</dbReference>
<dbReference type="Pfam" id="PF00126">
    <property type="entry name" value="HTH_1"/>
    <property type="match status" value="1"/>
</dbReference>
<dbReference type="Gene3D" id="1.10.10.10">
    <property type="entry name" value="Winged helix-like DNA-binding domain superfamily/Winged helix DNA-binding domain"/>
    <property type="match status" value="1"/>
</dbReference>
<dbReference type="PANTHER" id="PTHR30126">
    <property type="entry name" value="HTH-TYPE TRANSCRIPTIONAL REGULATOR"/>
    <property type="match status" value="1"/>
</dbReference>
<evidence type="ECO:0000256" key="4">
    <source>
        <dbReference type="ARBA" id="ARBA00023163"/>
    </source>
</evidence>
<reference evidence="6 7" key="1">
    <citation type="submission" date="2017-10" db="EMBL/GenBank/DDBJ databases">
        <title>Massilia psychrophilum sp. nov., a novel purple-pigmented bacterium isolated from Tianshan glacier, Xinjiang Municipality, China.</title>
        <authorList>
            <person name="Wang H."/>
        </authorList>
    </citation>
    <scope>NUCLEOTIDE SEQUENCE [LARGE SCALE GENOMIC DNA]</scope>
    <source>
        <strain evidence="6 7">JCM 30074</strain>
    </source>
</reference>
<dbReference type="InterPro" id="IPR005119">
    <property type="entry name" value="LysR_subst-bd"/>
</dbReference>
<evidence type="ECO:0000256" key="2">
    <source>
        <dbReference type="ARBA" id="ARBA00023015"/>
    </source>
</evidence>
<evidence type="ECO:0000313" key="7">
    <source>
        <dbReference type="Proteomes" id="UP000230390"/>
    </source>
</evidence>
<dbReference type="Gene3D" id="3.40.190.10">
    <property type="entry name" value="Periplasmic binding protein-like II"/>
    <property type="match status" value="2"/>
</dbReference>
<dbReference type="EMBL" id="PDOC01000008">
    <property type="protein sequence ID" value="PIL44268.1"/>
    <property type="molecule type" value="Genomic_DNA"/>
</dbReference>
<evidence type="ECO:0000259" key="5">
    <source>
        <dbReference type="PROSITE" id="PS50931"/>
    </source>
</evidence>
<dbReference type="AlphaFoldDB" id="A0A2G8TF52"/>
<sequence>MLKLSLDALQIVDAIDRRGSFAKAAQELHKVPSTISYTVGKLEDDLGLRVFERNGPRIVLSAAGRELLKEGRYLLKAALDLEQRVKRVASGWETELAICMDSMFSPLALSGDIAAFYQAAPRTRLRLVQETLSGPWEALLDRRVDLLVGVAGEGPAGGGYVVRPIGQMRFVFAVAPAHPLAGWERPLGRADLQDQRAIVVADSARNMAPRTVGLLLGQDALTVPTMQLKYQFQLAGLGFGFLPEPCARAAIASGLLVEKPVEEARAAETFYVAWRSGDDGAALRWWRERMQRAGLFATLCQSLPGAASAETIVSN</sequence>
<comment type="similarity">
    <text evidence="1">Belongs to the LysR transcriptional regulatory family.</text>
</comment>
<dbReference type="Pfam" id="PF03466">
    <property type="entry name" value="LysR_substrate"/>
    <property type="match status" value="1"/>
</dbReference>
<dbReference type="GO" id="GO:0003700">
    <property type="term" value="F:DNA-binding transcription factor activity"/>
    <property type="evidence" value="ECO:0007669"/>
    <property type="project" value="InterPro"/>
</dbReference>
<dbReference type="PANTHER" id="PTHR30126:SF4">
    <property type="entry name" value="LYSR FAMILY TRANSCRIPTIONAL REGULATOR"/>
    <property type="match status" value="1"/>
</dbReference>
<feature type="domain" description="HTH lysR-type" evidence="5">
    <location>
        <begin position="4"/>
        <end position="61"/>
    </location>
</feature>
<keyword evidence="4" id="KW-0804">Transcription</keyword>